<dbReference type="SUPFAM" id="SSF56112">
    <property type="entry name" value="Protein kinase-like (PK-like)"/>
    <property type="match status" value="1"/>
</dbReference>
<keyword evidence="1 3" id="KW-0547">Nucleotide-binding</keyword>
<feature type="region of interest" description="Disordered" evidence="4">
    <location>
        <begin position="417"/>
        <end position="457"/>
    </location>
</feature>
<evidence type="ECO:0000256" key="1">
    <source>
        <dbReference type="ARBA" id="ARBA00022741"/>
    </source>
</evidence>
<evidence type="ECO:0000259" key="5">
    <source>
        <dbReference type="PROSITE" id="PS50011"/>
    </source>
</evidence>
<proteinExistence type="predicted"/>
<dbReference type="GO" id="GO:0005524">
    <property type="term" value="F:ATP binding"/>
    <property type="evidence" value="ECO:0007669"/>
    <property type="project" value="UniProtKB-UniRule"/>
</dbReference>
<dbReference type="Pfam" id="PF00069">
    <property type="entry name" value="Pkinase"/>
    <property type="match status" value="1"/>
</dbReference>
<dbReference type="PROSITE" id="PS50011">
    <property type="entry name" value="PROTEIN_KINASE_DOM"/>
    <property type="match status" value="1"/>
</dbReference>
<dbReference type="PROSITE" id="PS00108">
    <property type="entry name" value="PROTEIN_KINASE_ST"/>
    <property type="match status" value="1"/>
</dbReference>
<dbReference type="GO" id="GO:0004674">
    <property type="term" value="F:protein serine/threonine kinase activity"/>
    <property type="evidence" value="ECO:0007669"/>
    <property type="project" value="TreeGrafter"/>
</dbReference>
<feature type="compositionally biased region" description="Basic residues" evidence="4">
    <location>
        <begin position="257"/>
        <end position="266"/>
    </location>
</feature>
<keyword evidence="6" id="KW-0418">Kinase</keyword>
<gene>
    <name evidence="6" type="ORF">B0T19DRAFT_216064</name>
</gene>
<name>A0AAE0IFB9_9PEZI</name>
<evidence type="ECO:0000313" key="7">
    <source>
        <dbReference type="Proteomes" id="UP001286456"/>
    </source>
</evidence>
<dbReference type="Proteomes" id="UP001286456">
    <property type="component" value="Unassembled WGS sequence"/>
</dbReference>
<dbReference type="EMBL" id="JAUEPO010000004">
    <property type="protein sequence ID" value="KAK3323888.1"/>
    <property type="molecule type" value="Genomic_DNA"/>
</dbReference>
<evidence type="ECO:0000256" key="4">
    <source>
        <dbReference type="SAM" id="MobiDB-lite"/>
    </source>
</evidence>
<dbReference type="Gene3D" id="1.10.510.10">
    <property type="entry name" value="Transferase(Phosphotransferase) domain 1"/>
    <property type="match status" value="2"/>
</dbReference>
<dbReference type="GO" id="GO:0005737">
    <property type="term" value="C:cytoplasm"/>
    <property type="evidence" value="ECO:0007669"/>
    <property type="project" value="TreeGrafter"/>
</dbReference>
<dbReference type="InterPro" id="IPR008271">
    <property type="entry name" value="Ser/Thr_kinase_AS"/>
</dbReference>
<dbReference type="PROSITE" id="PS00107">
    <property type="entry name" value="PROTEIN_KINASE_ATP"/>
    <property type="match status" value="1"/>
</dbReference>
<sequence length="562" mass="62617">MQHVSAYGYPTPPASPAAFDHQCAAIQGHHLPVQHQHHHLHHQHQQQRYIPVAPEARLGRFLTGSLQLQSILGTGAYGVVYSAVDIKDNVRYAVKCLSKFNADGSPLDRRQVAFQTREIRLHYLASAHPNVVSMLKIIDNPDCIYVILEYCPEGDLFFNITECGQYVGKDELVRSVFLQILDAVEHCHNLGIYHRDLKPENILVSDNGETVKLADFGLATSSDRSEDYGCGSTFYMSPGRSQRPIFFPPLLTSGKASGRRSPKKGKASFPSPPQQPTNFFSLFPLSVECLDHASRRPFYYCAPNDVWSLGVILVNLTCGRNPWKQASFEDSTYRAYTRSQDFLKTILPVSDSLNDILGRIFNPNPDQRISLPELRASILACPRFTDQPAAMLPTPPASPEQAPVYVDCEESIMDDEFDHDVPLSPASSGSMSDGQSTCSSDEGSLTSSCPSIEDLDDDDFIEGIPEARTPSPQPSQAEPAIYEPEEPRIVEPYQQEYLRPYAASVPDPVQSMPVHAQPACTPKFHLQYVWDMLKYAQPAPQIHHPVPFHAQVPLFAHLQGCY</sequence>
<protein>
    <submittedName>
        <fullName evidence="6">Kinase-like domain-containing protein</fullName>
    </submittedName>
</protein>
<keyword evidence="7" id="KW-1185">Reference proteome</keyword>
<dbReference type="PANTHER" id="PTHR24346">
    <property type="entry name" value="MAP/MICROTUBULE AFFINITY-REGULATING KINASE"/>
    <property type="match status" value="1"/>
</dbReference>
<keyword evidence="2 3" id="KW-0067">ATP-binding</keyword>
<evidence type="ECO:0000256" key="3">
    <source>
        <dbReference type="PROSITE-ProRule" id="PRU10141"/>
    </source>
</evidence>
<dbReference type="PANTHER" id="PTHR24346:SF30">
    <property type="entry name" value="MATERNAL EMBRYONIC LEUCINE ZIPPER KINASE"/>
    <property type="match status" value="1"/>
</dbReference>
<comment type="caution">
    <text evidence="6">The sequence shown here is derived from an EMBL/GenBank/DDBJ whole genome shotgun (WGS) entry which is preliminary data.</text>
</comment>
<keyword evidence="6" id="KW-0808">Transferase</keyword>
<evidence type="ECO:0000313" key="6">
    <source>
        <dbReference type="EMBL" id="KAK3323888.1"/>
    </source>
</evidence>
<dbReference type="GO" id="GO:0035556">
    <property type="term" value="P:intracellular signal transduction"/>
    <property type="evidence" value="ECO:0007669"/>
    <property type="project" value="TreeGrafter"/>
</dbReference>
<accession>A0AAE0IFB9</accession>
<dbReference type="InterPro" id="IPR011009">
    <property type="entry name" value="Kinase-like_dom_sf"/>
</dbReference>
<dbReference type="InterPro" id="IPR000719">
    <property type="entry name" value="Prot_kinase_dom"/>
</dbReference>
<dbReference type="CDD" id="cd13993">
    <property type="entry name" value="STKc_Pat1_like"/>
    <property type="match status" value="1"/>
</dbReference>
<dbReference type="AlphaFoldDB" id="A0AAE0IFB9"/>
<feature type="binding site" evidence="3">
    <location>
        <position position="95"/>
    </location>
    <ligand>
        <name>ATP</name>
        <dbReference type="ChEBI" id="CHEBI:30616"/>
    </ligand>
</feature>
<feature type="domain" description="Protein kinase" evidence="5">
    <location>
        <begin position="66"/>
        <end position="384"/>
    </location>
</feature>
<feature type="compositionally biased region" description="Polar residues" evidence="4">
    <location>
        <begin position="425"/>
        <end position="450"/>
    </location>
</feature>
<organism evidence="6 7">
    <name type="scientific">Cercophora scortea</name>
    <dbReference type="NCBI Taxonomy" id="314031"/>
    <lineage>
        <taxon>Eukaryota</taxon>
        <taxon>Fungi</taxon>
        <taxon>Dikarya</taxon>
        <taxon>Ascomycota</taxon>
        <taxon>Pezizomycotina</taxon>
        <taxon>Sordariomycetes</taxon>
        <taxon>Sordariomycetidae</taxon>
        <taxon>Sordariales</taxon>
        <taxon>Lasiosphaeriaceae</taxon>
        <taxon>Cercophora</taxon>
    </lineage>
</organism>
<reference evidence="6" key="2">
    <citation type="submission" date="2023-06" db="EMBL/GenBank/DDBJ databases">
        <authorList>
            <consortium name="Lawrence Berkeley National Laboratory"/>
            <person name="Haridas S."/>
            <person name="Hensen N."/>
            <person name="Bonometti L."/>
            <person name="Westerberg I."/>
            <person name="Brannstrom I.O."/>
            <person name="Guillou S."/>
            <person name="Cros-Aarteil S."/>
            <person name="Calhoun S."/>
            <person name="Kuo A."/>
            <person name="Mondo S."/>
            <person name="Pangilinan J."/>
            <person name="Riley R."/>
            <person name="Labutti K."/>
            <person name="Andreopoulos B."/>
            <person name="Lipzen A."/>
            <person name="Chen C."/>
            <person name="Yanf M."/>
            <person name="Daum C."/>
            <person name="Ng V."/>
            <person name="Clum A."/>
            <person name="Steindorff A."/>
            <person name="Ohm R."/>
            <person name="Martin F."/>
            <person name="Silar P."/>
            <person name="Natvig D."/>
            <person name="Lalanne C."/>
            <person name="Gautier V."/>
            <person name="Ament-Velasquez S.L."/>
            <person name="Kruys A."/>
            <person name="Hutchinson M.I."/>
            <person name="Powell A.J."/>
            <person name="Barry K."/>
            <person name="Miller A.N."/>
            <person name="Grigoriev I.V."/>
            <person name="Debuchy R."/>
            <person name="Gladieux P."/>
            <person name="Thoren M.H."/>
            <person name="Johannesson H."/>
        </authorList>
    </citation>
    <scope>NUCLEOTIDE SEQUENCE</scope>
    <source>
        <strain evidence="6">SMH4131-1</strain>
    </source>
</reference>
<reference evidence="6" key="1">
    <citation type="journal article" date="2023" name="Mol. Phylogenet. Evol.">
        <title>Genome-scale phylogeny and comparative genomics of the fungal order Sordariales.</title>
        <authorList>
            <person name="Hensen N."/>
            <person name="Bonometti L."/>
            <person name="Westerberg I."/>
            <person name="Brannstrom I.O."/>
            <person name="Guillou S."/>
            <person name="Cros-Aarteil S."/>
            <person name="Calhoun S."/>
            <person name="Haridas S."/>
            <person name="Kuo A."/>
            <person name="Mondo S."/>
            <person name="Pangilinan J."/>
            <person name="Riley R."/>
            <person name="LaButti K."/>
            <person name="Andreopoulos B."/>
            <person name="Lipzen A."/>
            <person name="Chen C."/>
            <person name="Yan M."/>
            <person name="Daum C."/>
            <person name="Ng V."/>
            <person name="Clum A."/>
            <person name="Steindorff A."/>
            <person name="Ohm R.A."/>
            <person name="Martin F."/>
            <person name="Silar P."/>
            <person name="Natvig D.O."/>
            <person name="Lalanne C."/>
            <person name="Gautier V."/>
            <person name="Ament-Velasquez S.L."/>
            <person name="Kruys A."/>
            <person name="Hutchinson M.I."/>
            <person name="Powell A.J."/>
            <person name="Barry K."/>
            <person name="Miller A.N."/>
            <person name="Grigoriev I.V."/>
            <person name="Debuchy R."/>
            <person name="Gladieux P."/>
            <person name="Hiltunen Thoren M."/>
            <person name="Johannesson H."/>
        </authorList>
    </citation>
    <scope>NUCLEOTIDE SEQUENCE</scope>
    <source>
        <strain evidence="6">SMH4131-1</strain>
    </source>
</reference>
<evidence type="ECO:0000256" key="2">
    <source>
        <dbReference type="ARBA" id="ARBA00022840"/>
    </source>
</evidence>
<dbReference type="InterPro" id="IPR017441">
    <property type="entry name" value="Protein_kinase_ATP_BS"/>
</dbReference>
<feature type="region of interest" description="Disordered" evidence="4">
    <location>
        <begin position="253"/>
        <end position="273"/>
    </location>
</feature>
<dbReference type="SMART" id="SM00220">
    <property type="entry name" value="S_TKc"/>
    <property type="match status" value="1"/>
</dbReference>